<evidence type="ECO:0000256" key="1">
    <source>
        <dbReference type="ARBA" id="ARBA00023015"/>
    </source>
</evidence>
<dbReference type="PROSITE" id="PS50937">
    <property type="entry name" value="HTH_MERR_2"/>
    <property type="match status" value="1"/>
</dbReference>
<evidence type="ECO:0000313" key="7">
    <source>
        <dbReference type="EMBL" id="OOC53534.1"/>
    </source>
</evidence>
<dbReference type="SMART" id="SM00422">
    <property type="entry name" value="HTH_MERR"/>
    <property type="match status" value="1"/>
</dbReference>
<dbReference type="Pfam" id="PF13411">
    <property type="entry name" value="MerR_1"/>
    <property type="match status" value="1"/>
</dbReference>
<dbReference type="EMBL" id="MCOK01000001">
    <property type="protein sequence ID" value="OOC53534.1"/>
    <property type="molecule type" value="Genomic_DNA"/>
</dbReference>
<dbReference type="PANTHER" id="PTHR30204">
    <property type="entry name" value="REDOX-CYCLING DRUG-SENSING TRANSCRIPTIONAL ACTIVATOR SOXR"/>
    <property type="match status" value="1"/>
</dbReference>
<accession>A0A1V3BYB0</accession>
<keyword evidence="5" id="KW-0175">Coiled coil</keyword>
<gene>
    <name evidence="7" type="ORF">NOSIN_06715</name>
</gene>
<dbReference type="Proteomes" id="UP000189004">
    <property type="component" value="Unassembled WGS sequence"/>
</dbReference>
<keyword evidence="8" id="KW-1185">Reference proteome</keyword>
<feature type="domain" description="HTH merR-type" evidence="6">
    <location>
        <begin position="1"/>
        <end position="71"/>
    </location>
</feature>
<dbReference type="Gene3D" id="1.10.490.50">
    <property type="entry name" value="Antibiotic binding domain of TipA-like multidrug resistance regulators"/>
    <property type="match status" value="1"/>
</dbReference>
<keyword evidence="2" id="KW-0238">DNA-binding</keyword>
<dbReference type="Pfam" id="PF07739">
    <property type="entry name" value="TipAS"/>
    <property type="match status" value="1"/>
</dbReference>
<keyword evidence="3" id="KW-0010">Activator</keyword>
<dbReference type="AlphaFoldDB" id="A0A1V3BYB0"/>
<keyword evidence="1" id="KW-0805">Transcription regulation</keyword>
<dbReference type="InterPro" id="IPR012925">
    <property type="entry name" value="TipAS_dom"/>
</dbReference>
<dbReference type="SUPFAM" id="SSF46955">
    <property type="entry name" value="Putative DNA-binding domain"/>
    <property type="match status" value="1"/>
</dbReference>
<organism evidence="7 8">
    <name type="scientific">Nocardiopsis sinuspersici</name>
    <dbReference type="NCBI Taxonomy" id="501010"/>
    <lineage>
        <taxon>Bacteria</taxon>
        <taxon>Bacillati</taxon>
        <taxon>Actinomycetota</taxon>
        <taxon>Actinomycetes</taxon>
        <taxon>Streptosporangiales</taxon>
        <taxon>Nocardiopsidaceae</taxon>
        <taxon>Nocardiopsis</taxon>
    </lineage>
</organism>
<dbReference type="PANTHER" id="PTHR30204:SF90">
    <property type="entry name" value="HTH-TYPE TRANSCRIPTIONAL ACTIVATOR MTA"/>
    <property type="match status" value="1"/>
</dbReference>
<dbReference type="Gene3D" id="1.10.1660.10">
    <property type="match status" value="1"/>
</dbReference>
<feature type="coiled-coil region" evidence="5">
    <location>
        <begin position="62"/>
        <end position="89"/>
    </location>
</feature>
<evidence type="ECO:0000313" key="8">
    <source>
        <dbReference type="Proteomes" id="UP000189004"/>
    </source>
</evidence>
<evidence type="ECO:0000256" key="4">
    <source>
        <dbReference type="ARBA" id="ARBA00023163"/>
    </source>
</evidence>
<dbReference type="RefSeq" id="WP_077689916.1">
    <property type="nucleotide sequence ID" value="NZ_VWVT01000028.1"/>
</dbReference>
<dbReference type="GO" id="GO:0003677">
    <property type="term" value="F:DNA binding"/>
    <property type="evidence" value="ECO:0007669"/>
    <property type="project" value="UniProtKB-KW"/>
</dbReference>
<evidence type="ECO:0000256" key="3">
    <source>
        <dbReference type="ARBA" id="ARBA00023159"/>
    </source>
</evidence>
<name>A0A1V3BYB0_9ACTN</name>
<evidence type="ECO:0000256" key="5">
    <source>
        <dbReference type="SAM" id="Coils"/>
    </source>
</evidence>
<dbReference type="GO" id="GO:0003700">
    <property type="term" value="F:DNA-binding transcription factor activity"/>
    <property type="evidence" value="ECO:0007669"/>
    <property type="project" value="InterPro"/>
</dbReference>
<dbReference type="InterPro" id="IPR009061">
    <property type="entry name" value="DNA-bd_dom_put_sf"/>
</dbReference>
<dbReference type="CDD" id="cd01106">
    <property type="entry name" value="HTH_TipAL-Mta"/>
    <property type="match status" value="1"/>
</dbReference>
<dbReference type="InterPro" id="IPR000551">
    <property type="entry name" value="MerR-type_HTH_dom"/>
</dbReference>
<dbReference type="STRING" id="501010.NOSIN_06715"/>
<keyword evidence="4" id="KW-0804">Transcription</keyword>
<evidence type="ECO:0000256" key="2">
    <source>
        <dbReference type="ARBA" id="ARBA00023125"/>
    </source>
</evidence>
<comment type="caution">
    <text evidence="7">The sequence shown here is derived from an EMBL/GenBank/DDBJ whole genome shotgun (WGS) entry which is preliminary data.</text>
</comment>
<dbReference type="InterPro" id="IPR047057">
    <property type="entry name" value="MerR_fam"/>
</dbReference>
<dbReference type="SUPFAM" id="SSF89082">
    <property type="entry name" value="Antibiotic binding domain of TipA-like multidrug resistance regulators"/>
    <property type="match status" value="1"/>
</dbReference>
<reference evidence="8" key="1">
    <citation type="submission" date="2016-08" db="EMBL/GenBank/DDBJ databases">
        <authorList>
            <person name="Tokovenko B."/>
            <person name="Kalinowski J."/>
        </authorList>
    </citation>
    <scope>NUCLEOTIDE SEQUENCE [LARGE SCALE GENOMIC DNA]</scope>
    <source>
        <strain evidence="8">UTMC102</strain>
    </source>
</reference>
<dbReference type="OrthoDB" id="9809391at2"/>
<evidence type="ECO:0000259" key="6">
    <source>
        <dbReference type="PROSITE" id="PS50937"/>
    </source>
</evidence>
<protein>
    <submittedName>
        <fullName evidence="7">MerR family transcriptional regulator</fullName>
    </submittedName>
</protein>
<sequence>MSWPMAQVCRMSGVTSRTLRHYHRIGLLEPEWTGPGGVRHYGHEQLLRLQRILLMRELDMGLADIARVLDEHRSQAEALREHLRALLAERDRIDTLAATVRRTVDALEEGDAMEAADRPEELFAGFDTSFYTEHARTEWPNEWGRAVRATEGLTEEGWARGRAEVAAQMGRMAVHMAAGTPAGDPVVQSEVHAHYLTVNRTWTPDADAFADLGRVYAEEGPWREVYDRVAPGLADYQSEAMRVYARERLGWRGQA</sequence>
<dbReference type="InterPro" id="IPR036244">
    <property type="entry name" value="TipA-like_antibiotic-bd"/>
</dbReference>
<proteinExistence type="predicted"/>